<evidence type="ECO:0000313" key="5">
    <source>
        <dbReference type="Proteomes" id="UP001281410"/>
    </source>
</evidence>
<dbReference type="GO" id="GO:0031930">
    <property type="term" value="P:mitochondria-nucleus signaling pathway"/>
    <property type="evidence" value="ECO:0007669"/>
    <property type="project" value="TreeGrafter"/>
</dbReference>
<name>A0AAE0DQM7_9ROSI</name>
<evidence type="ECO:0008006" key="6">
    <source>
        <dbReference type="Google" id="ProtNLM"/>
    </source>
</evidence>
<dbReference type="SUPFAM" id="SSF81901">
    <property type="entry name" value="HCP-like"/>
    <property type="match status" value="1"/>
</dbReference>
<sequence>IPPSRSTYNNLINACGSSGNWREALKVCKRMTENGVGPDLVTHNIVLSAYKTGAQYSKALSYFELMEGTNIRADTTTHNIVIYCLVKLGQYGKAIDLFNSMRVKKAECCPDIVTFTSVVHLYSVSGQIENCKALFNTMVAEGLKPNIVAYNALLGAYASHGMSKEALSVFKEMKKNGLRPDVVSYTSLLNAYGRSQQPGKAKEVFDMIKKNNLKPNIISYSALIDAYGSNGLLAEAVEVFREMEQDGIQPNVVSICTLLAACGRCGQKVNIDSVLSAAELRGIKLNTIAYNSAIGSYMNVGEYEKGIAFCYKLSKYDEALAFLDDMRSLKIPLTKKGQVTEAESMFNMMKMSGCSLDVITYTAMLHTYNASGKKLGKGMCAFLEMETNDIQPDSIACSALMRAFNKGDQPTKVLALAEFMREKDIPFSDAISMNVFLSACKLTSELWLKITRLEDNIWNSSTDGTIIPVASIGIINQLLQLLGKSGKNESMMKVLENIFTSSYN</sequence>
<feature type="repeat" description="PPR" evidence="3">
    <location>
        <begin position="216"/>
        <end position="250"/>
    </location>
</feature>
<keyword evidence="2" id="KW-0677">Repeat</keyword>
<dbReference type="GO" id="GO:0009507">
    <property type="term" value="C:chloroplast"/>
    <property type="evidence" value="ECO:0007669"/>
    <property type="project" value="TreeGrafter"/>
</dbReference>
<dbReference type="FunFam" id="1.25.40.10:FF:003312">
    <property type="entry name" value="Predicted protein"/>
    <property type="match status" value="1"/>
</dbReference>
<evidence type="ECO:0000256" key="1">
    <source>
        <dbReference type="ARBA" id="ARBA00007626"/>
    </source>
</evidence>
<evidence type="ECO:0000256" key="3">
    <source>
        <dbReference type="PROSITE-ProRule" id="PRU00708"/>
    </source>
</evidence>
<evidence type="ECO:0000256" key="2">
    <source>
        <dbReference type="ARBA" id="ARBA00022737"/>
    </source>
</evidence>
<evidence type="ECO:0000313" key="4">
    <source>
        <dbReference type="EMBL" id="KAK3180496.1"/>
    </source>
</evidence>
<organism evidence="4 5">
    <name type="scientific">Dipteronia sinensis</name>
    <dbReference type="NCBI Taxonomy" id="43782"/>
    <lineage>
        <taxon>Eukaryota</taxon>
        <taxon>Viridiplantae</taxon>
        <taxon>Streptophyta</taxon>
        <taxon>Embryophyta</taxon>
        <taxon>Tracheophyta</taxon>
        <taxon>Spermatophyta</taxon>
        <taxon>Magnoliopsida</taxon>
        <taxon>eudicotyledons</taxon>
        <taxon>Gunneridae</taxon>
        <taxon>Pentapetalae</taxon>
        <taxon>rosids</taxon>
        <taxon>malvids</taxon>
        <taxon>Sapindales</taxon>
        <taxon>Sapindaceae</taxon>
        <taxon>Hippocastanoideae</taxon>
        <taxon>Acereae</taxon>
        <taxon>Dipteronia</taxon>
    </lineage>
</organism>
<dbReference type="GO" id="GO:0010019">
    <property type="term" value="P:chloroplast-nucleus signaling pathway"/>
    <property type="evidence" value="ECO:0007669"/>
    <property type="project" value="TreeGrafter"/>
</dbReference>
<dbReference type="Pfam" id="PF01535">
    <property type="entry name" value="PPR"/>
    <property type="match status" value="2"/>
</dbReference>
<dbReference type="EMBL" id="JANJYJ010000080">
    <property type="protein sequence ID" value="KAK3180496.1"/>
    <property type="molecule type" value="Genomic_DNA"/>
</dbReference>
<feature type="repeat" description="PPR" evidence="3">
    <location>
        <begin position="146"/>
        <end position="180"/>
    </location>
</feature>
<comment type="caution">
    <text evidence="4">The sequence shown here is derived from an EMBL/GenBank/DDBJ whole genome shotgun (WGS) entry which is preliminary data.</text>
</comment>
<feature type="repeat" description="PPR" evidence="3">
    <location>
        <begin position="357"/>
        <end position="392"/>
    </location>
</feature>
<dbReference type="Proteomes" id="UP001281410">
    <property type="component" value="Unassembled WGS sequence"/>
</dbReference>
<accession>A0AAE0DQM7</accession>
<dbReference type="Gene3D" id="1.25.40.10">
    <property type="entry name" value="Tetratricopeptide repeat domain"/>
    <property type="match status" value="4"/>
</dbReference>
<protein>
    <recommendedName>
        <fullName evidence="6">Pentatricopeptide repeat-containing protein</fullName>
    </recommendedName>
</protein>
<reference evidence="4" key="1">
    <citation type="journal article" date="2023" name="Plant J.">
        <title>Genome sequences and population genomics provide insights into the demographic history, inbreeding, and mutation load of two 'living fossil' tree species of Dipteronia.</title>
        <authorList>
            <person name="Feng Y."/>
            <person name="Comes H.P."/>
            <person name="Chen J."/>
            <person name="Zhu S."/>
            <person name="Lu R."/>
            <person name="Zhang X."/>
            <person name="Li P."/>
            <person name="Qiu J."/>
            <person name="Olsen K.M."/>
            <person name="Qiu Y."/>
        </authorList>
    </citation>
    <scope>NUCLEOTIDE SEQUENCE</scope>
    <source>
        <strain evidence="4">NBL</strain>
    </source>
</reference>
<dbReference type="AlphaFoldDB" id="A0AAE0DQM7"/>
<dbReference type="InterPro" id="IPR002885">
    <property type="entry name" value="PPR_rpt"/>
</dbReference>
<dbReference type="PROSITE" id="PS51375">
    <property type="entry name" value="PPR"/>
    <property type="match status" value="7"/>
</dbReference>
<proteinExistence type="inferred from homology"/>
<dbReference type="FunFam" id="1.25.40.10:FF:001209">
    <property type="entry name" value="Os07g0213300 protein"/>
    <property type="match status" value="1"/>
</dbReference>
<dbReference type="NCBIfam" id="TIGR00756">
    <property type="entry name" value="PPR"/>
    <property type="match status" value="7"/>
</dbReference>
<dbReference type="PANTHER" id="PTHR47936">
    <property type="entry name" value="PPR_LONG DOMAIN-CONTAINING PROTEIN"/>
    <property type="match status" value="1"/>
</dbReference>
<feature type="repeat" description="PPR" evidence="3">
    <location>
        <begin position="74"/>
        <end position="108"/>
    </location>
</feature>
<dbReference type="PANTHER" id="PTHR47936:SF1">
    <property type="entry name" value="PENTATRICOPEPTIDE REPEAT-CONTAINING PROTEIN GUN1, CHLOROPLASTIC"/>
    <property type="match status" value="1"/>
</dbReference>
<gene>
    <name evidence="4" type="ORF">Dsin_032647</name>
</gene>
<feature type="repeat" description="PPR" evidence="3">
    <location>
        <begin position="111"/>
        <end position="145"/>
    </location>
</feature>
<dbReference type="Pfam" id="PF13041">
    <property type="entry name" value="PPR_2"/>
    <property type="match status" value="4"/>
</dbReference>
<dbReference type="InterPro" id="IPR011990">
    <property type="entry name" value="TPR-like_helical_dom_sf"/>
</dbReference>
<feature type="repeat" description="PPR" evidence="3">
    <location>
        <begin position="4"/>
        <end position="38"/>
    </location>
</feature>
<feature type="repeat" description="PPR" evidence="3">
    <location>
        <begin position="181"/>
        <end position="215"/>
    </location>
</feature>
<keyword evidence="5" id="KW-1185">Reference proteome</keyword>
<comment type="similarity">
    <text evidence="1">Belongs to the PPR family. P subfamily.</text>
</comment>
<feature type="non-terminal residue" evidence="4">
    <location>
        <position position="504"/>
    </location>
</feature>